<feature type="compositionally biased region" description="Gly residues" evidence="1">
    <location>
        <begin position="89"/>
        <end position="99"/>
    </location>
</feature>
<name>A0A6J4LLZ2_9HYPH</name>
<feature type="compositionally biased region" description="Basic and acidic residues" evidence="1">
    <location>
        <begin position="1"/>
        <end position="20"/>
    </location>
</feature>
<feature type="compositionally biased region" description="Basic residues" evidence="1">
    <location>
        <begin position="41"/>
        <end position="55"/>
    </location>
</feature>
<gene>
    <name evidence="2" type="ORF">AVDCRST_MAG90-1773</name>
</gene>
<dbReference type="EMBL" id="CADCUC010000350">
    <property type="protein sequence ID" value="CAA9337104.1"/>
    <property type="molecule type" value="Genomic_DNA"/>
</dbReference>
<feature type="non-terminal residue" evidence="2">
    <location>
        <position position="1"/>
    </location>
</feature>
<feature type="region of interest" description="Disordered" evidence="1">
    <location>
        <begin position="1"/>
        <end position="99"/>
    </location>
</feature>
<reference evidence="2" key="1">
    <citation type="submission" date="2020-02" db="EMBL/GenBank/DDBJ databases">
        <authorList>
            <person name="Meier V. D."/>
        </authorList>
    </citation>
    <scope>NUCLEOTIDE SEQUENCE</scope>
    <source>
        <strain evidence="2">AVDCRST_MAG90</strain>
    </source>
</reference>
<sequence>EPRPDDARHHHPDGRGDLRDTHRRRFPGGSPGARGPGQGGVRRHPAGGPDRRHRPGGAGHRLARDAGRRHHGGRRDALAAARDDRGRGRGGGPAEGRDL</sequence>
<dbReference type="AlphaFoldDB" id="A0A6J4LLZ2"/>
<evidence type="ECO:0000256" key="1">
    <source>
        <dbReference type="SAM" id="MobiDB-lite"/>
    </source>
</evidence>
<accession>A0A6J4LLZ2</accession>
<feature type="compositionally biased region" description="Basic and acidic residues" evidence="1">
    <location>
        <begin position="74"/>
        <end position="87"/>
    </location>
</feature>
<protein>
    <submittedName>
        <fullName evidence="2">Uncharacterized protein</fullName>
    </submittedName>
</protein>
<feature type="compositionally biased region" description="Gly residues" evidence="1">
    <location>
        <begin position="29"/>
        <end position="40"/>
    </location>
</feature>
<feature type="non-terminal residue" evidence="2">
    <location>
        <position position="99"/>
    </location>
</feature>
<organism evidence="2">
    <name type="scientific">uncultured Microvirga sp</name>
    <dbReference type="NCBI Taxonomy" id="412392"/>
    <lineage>
        <taxon>Bacteria</taxon>
        <taxon>Pseudomonadati</taxon>
        <taxon>Pseudomonadota</taxon>
        <taxon>Alphaproteobacteria</taxon>
        <taxon>Hyphomicrobiales</taxon>
        <taxon>Methylobacteriaceae</taxon>
        <taxon>Microvirga</taxon>
        <taxon>environmental samples</taxon>
    </lineage>
</organism>
<evidence type="ECO:0000313" key="2">
    <source>
        <dbReference type="EMBL" id="CAA9337104.1"/>
    </source>
</evidence>
<proteinExistence type="predicted"/>